<dbReference type="AlphaFoldDB" id="A0A0J9Y976"/>
<name>A0A0J9Y976_BRUMA</name>
<evidence type="ECO:0000256" key="2">
    <source>
        <dbReference type="SAM" id="MobiDB-lite"/>
    </source>
</evidence>
<dbReference type="EMBL" id="LN854926">
    <property type="protein sequence ID" value="CDQ04872.1"/>
    <property type="molecule type" value="Genomic_DNA"/>
</dbReference>
<sequence length="428" mass="49957">MKTLTEIEIVKLKLSFEKEKKKKCKPRSEKINPKVKLSESTTLPLLTSQQNSESFNTLRGIRIVEPSKEEICKMADSPPEKRRCTKDEKMKDRGRDSDKMEYARTGDNDVEETKKDDDNDDSKLLSQAMDETNWIVPTQPDKVSFLSENLREGLLKPFDEIPFAGDVYMLTQEINRLRKQLGDSLGENQMLIYKVKNLNRENALLQDNLIQVHQSFEQRFLEQQNDFEKTERDMRNVITCQEQDLRTKEFRDRLNNSALVATKSGYVELTETNGGVHQGSPVIRLKKVSVPNFRQENCFPRTLNDSPILKKAFGHRRLVLNDTFHAIDSQGKCINNSMFNKHDNSNTEANRIEQISSWPEMQISNPNLYSCLLYLRPDNQLSQLYGICDEMTALDFRTIFPELVRNREWKTTQLMHIVLVEPRKRWCR</sequence>
<evidence type="ECO:0000313" key="4">
    <source>
        <dbReference type="WormBase" id="Bm7850"/>
    </source>
</evidence>
<evidence type="ECO:0000313" key="3">
    <source>
        <dbReference type="EMBL" id="CDQ04872.1"/>
    </source>
</evidence>
<feature type="compositionally biased region" description="Low complexity" evidence="2">
    <location>
        <begin position="38"/>
        <end position="48"/>
    </location>
</feature>
<reference evidence="3" key="1">
    <citation type="journal article" date="2007" name="Science">
        <title>Draft genome of the filarial nematode parasite Brugia malayi.</title>
        <authorList>
            <person name="Ghedin E."/>
            <person name="Wang S."/>
            <person name="Spiro D."/>
            <person name="Caler E."/>
            <person name="Zhao Q."/>
            <person name="Crabtree J."/>
            <person name="Allen J.E."/>
            <person name="Delcher A.L."/>
            <person name="Guiliano D.B."/>
            <person name="Miranda-Saavedra D."/>
            <person name="Angiuoli S.V."/>
            <person name="Creasy T."/>
            <person name="Amedeo P."/>
            <person name="Haas B."/>
            <person name="El-Sayed N.M."/>
            <person name="Wortman J.R."/>
            <person name="Feldblyum T."/>
            <person name="Tallon L."/>
            <person name="Schatz M."/>
            <person name="Shumway M."/>
            <person name="Koo H."/>
            <person name="Salzberg S.L."/>
            <person name="Schobel S."/>
            <person name="Pertea M."/>
            <person name="Pop M."/>
            <person name="White O."/>
            <person name="Barton G.J."/>
            <person name="Carlow C.K."/>
            <person name="Crawford M.J."/>
            <person name="Daub J."/>
            <person name="Dimmic M.W."/>
            <person name="Estes C.F."/>
            <person name="Foster J.M."/>
            <person name="Ganatra M."/>
            <person name="Gregory W.F."/>
            <person name="Johnson N.M."/>
            <person name="Jin J."/>
            <person name="Komuniecki R."/>
            <person name="Korf I."/>
            <person name="Kumar S."/>
            <person name="Laney S."/>
            <person name="Li B.W."/>
            <person name="Li W."/>
            <person name="Lindblom T.H."/>
            <person name="Lustigman S."/>
            <person name="Ma D."/>
            <person name="Maina C.V."/>
            <person name="Martin D.M."/>
            <person name="McCarter J.P."/>
            <person name="McReynolds L."/>
            <person name="Mitreva M."/>
            <person name="Nutman T.B."/>
            <person name="Parkinson J."/>
            <person name="Peregrin-Alvarez J.M."/>
            <person name="Poole C."/>
            <person name="Ren Q."/>
            <person name="Saunders L."/>
            <person name="Sluder A.E."/>
            <person name="Smith K."/>
            <person name="Stanke M."/>
            <person name="Unnasch T.R."/>
            <person name="Ware J."/>
            <person name="Wei A.D."/>
            <person name="Weil G."/>
            <person name="Williams D.J."/>
            <person name="Zhang Y."/>
            <person name="Williams S.A."/>
            <person name="Fraser-Liggett C."/>
            <person name="Slatko B."/>
            <person name="Blaxter M.L."/>
            <person name="Scott A.L."/>
        </authorList>
    </citation>
    <scope>NUCLEOTIDE SEQUENCE</scope>
    <source>
        <strain evidence="3">FR3</strain>
    </source>
</reference>
<feature type="compositionally biased region" description="Basic and acidic residues" evidence="2">
    <location>
        <begin position="65"/>
        <end position="123"/>
    </location>
</feature>
<feature type="coiled-coil region" evidence="1">
    <location>
        <begin position="188"/>
        <end position="215"/>
    </location>
</feature>
<keyword evidence="1" id="KW-0175">Coiled coil</keyword>
<feature type="region of interest" description="Disordered" evidence="2">
    <location>
        <begin position="22"/>
        <end position="123"/>
    </location>
</feature>
<organism evidence="3">
    <name type="scientific">Brugia malayi</name>
    <name type="common">Filarial nematode worm</name>
    <dbReference type="NCBI Taxonomy" id="6279"/>
    <lineage>
        <taxon>Eukaryota</taxon>
        <taxon>Metazoa</taxon>
        <taxon>Ecdysozoa</taxon>
        <taxon>Nematoda</taxon>
        <taxon>Chromadorea</taxon>
        <taxon>Rhabditida</taxon>
        <taxon>Spirurina</taxon>
        <taxon>Spiruromorpha</taxon>
        <taxon>Filarioidea</taxon>
        <taxon>Onchocercidae</taxon>
        <taxon>Brugia</taxon>
    </lineage>
</organism>
<gene>
    <name evidence="3 4" type="ORF">Bm7850</name>
    <name evidence="3" type="ORF">BM_Bm7850</name>
</gene>
<protein>
    <submittedName>
        <fullName evidence="3">Bm7850</fullName>
    </submittedName>
</protein>
<proteinExistence type="predicted"/>
<accession>A0A0J9Y976</accession>
<dbReference type="WormBase" id="Bm7850">
    <property type="protein sequence ID" value="BM45037"/>
    <property type="gene ID" value="WBGene00228111"/>
</dbReference>
<evidence type="ECO:0000256" key="1">
    <source>
        <dbReference type="SAM" id="Coils"/>
    </source>
</evidence>
<reference evidence="3" key="2">
    <citation type="submission" date="2012-12" db="EMBL/GenBank/DDBJ databases">
        <authorList>
            <person name="Gao Y.W."/>
            <person name="Fan S.T."/>
            <person name="Sun H.T."/>
            <person name="Wang Z."/>
            <person name="Gao X.L."/>
            <person name="Li Y.G."/>
            <person name="Wang T.C."/>
            <person name="Zhang K."/>
            <person name="Xu W.W."/>
            <person name="Yu Z.J."/>
            <person name="Xia X.Z."/>
        </authorList>
    </citation>
    <scope>NUCLEOTIDE SEQUENCE</scope>
    <source>
        <strain evidence="3">FR3</strain>
    </source>
</reference>
<dbReference type="OMA" id="PRKRWCR"/>